<comment type="caution">
    <text evidence="2">The sequence shown here is derived from an EMBL/GenBank/DDBJ whole genome shotgun (WGS) entry which is preliminary data.</text>
</comment>
<evidence type="ECO:0000256" key="1">
    <source>
        <dbReference type="SAM" id="MobiDB-lite"/>
    </source>
</evidence>
<dbReference type="InterPro" id="IPR009836">
    <property type="entry name" value="GRDP-like"/>
</dbReference>
<gene>
    <name evidence="2" type="ORF">GOP47_0003816</name>
</gene>
<protein>
    <submittedName>
        <fullName evidence="2">Uncharacterized protein</fullName>
    </submittedName>
</protein>
<feature type="region of interest" description="Disordered" evidence="1">
    <location>
        <begin position="338"/>
        <end position="357"/>
    </location>
</feature>
<accession>A0A9D4ZM05</accession>
<evidence type="ECO:0000313" key="3">
    <source>
        <dbReference type="Proteomes" id="UP000886520"/>
    </source>
</evidence>
<dbReference type="OrthoDB" id="2684236at2759"/>
<sequence length="391" mass="44410">MLQKQLRHSEVLKRRRIKYDPEKAVMRQKTFLYQVSKPHMMEESFLSAAEQRYKAFLHLFKMTGCKVFLVPTYDIDLMSSGKKLDEGFRQTSERWLHSYGSVYEHAGAMYRGEPPAPVRSSSQVPAVGTPSNFTPIAPRETMPVYLTILRAEYGLPKRRGSIQNLFGCTLGNSKKRNPLRALHWSCFIGTPAASSRCFQAVRVNHCMCVSLTPPQPAPQLFRIINSIPTDDKGYMGMGGLFDRRGCWLTRIVLDHANRQVFIIRARYSDGFTRTPEARKCIHIHQGGWEYRSSRSRRGTAPATVAAVANQVVTGQESKQSLSLQRCWGFFENSSQLNNSKGIHSGSKTEPPTTSRAKWKSEVSDRSCVWTETRLRSDRSVQLEDRCYGGLT</sequence>
<feature type="compositionally biased region" description="Polar residues" evidence="1">
    <location>
        <begin position="338"/>
        <end position="355"/>
    </location>
</feature>
<dbReference type="PANTHER" id="PTHR34365:SF7">
    <property type="entry name" value="GLYCINE-RICH DOMAIN-CONTAINING PROTEIN 1"/>
    <property type="match status" value="1"/>
</dbReference>
<evidence type="ECO:0000313" key="2">
    <source>
        <dbReference type="EMBL" id="KAI5080633.1"/>
    </source>
</evidence>
<dbReference type="PANTHER" id="PTHR34365">
    <property type="entry name" value="ENOLASE (DUF1399)"/>
    <property type="match status" value="1"/>
</dbReference>
<dbReference type="EMBL" id="JABFUD020000004">
    <property type="protein sequence ID" value="KAI5080633.1"/>
    <property type="molecule type" value="Genomic_DNA"/>
</dbReference>
<keyword evidence="3" id="KW-1185">Reference proteome</keyword>
<dbReference type="Proteomes" id="UP000886520">
    <property type="component" value="Chromosome 4"/>
</dbReference>
<dbReference type="Pfam" id="PF07173">
    <property type="entry name" value="GRDP-like"/>
    <property type="match status" value="1"/>
</dbReference>
<proteinExistence type="predicted"/>
<reference evidence="2" key="1">
    <citation type="submission" date="2021-01" db="EMBL/GenBank/DDBJ databases">
        <title>Adiantum capillus-veneris genome.</title>
        <authorList>
            <person name="Fang Y."/>
            <person name="Liao Q."/>
        </authorList>
    </citation>
    <scope>NUCLEOTIDE SEQUENCE</scope>
    <source>
        <strain evidence="2">H3</strain>
        <tissue evidence="2">Leaf</tissue>
    </source>
</reference>
<organism evidence="2 3">
    <name type="scientific">Adiantum capillus-veneris</name>
    <name type="common">Maidenhair fern</name>
    <dbReference type="NCBI Taxonomy" id="13818"/>
    <lineage>
        <taxon>Eukaryota</taxon>
        <taxon>Viridiplantae</taxon>
        <taxon>Streptophyta</taxon>
        <taxon>Embryophyta</taxon>
        <taxon>Tracheophyta</taxon>
        <taxon>Polypodiopsida</taxon>
        <taxon>Polypodiidae</taxon>
        <taxon>Polypodiales</taxon>
        <taxon>Pteridineae</taxon>
        <taxon>Pteridaceae</taxon>
        <taxon>Vittarioideae</taxon>
        <taxon>Adiantum</taxon>
    </lineage>
</organism>
<name>A0A9D4ZM05_ADICA</name>
<dbReference type="AlphaFoldDB" id="A0A9D4ZM05"/>